<dbReference type="InterPro" id="IPR029602">
    <property type="entry name" value="IFT74"/>
</dbReference>
<dbReference type="EMBL" id="JAPFFF010000006">
    <property type="protein sequence ID" value="KAK8887146.1"/>
    <property type="molecule type" value="Genomic_DNA"/>
</dbReference>
<dbReference type="PANTHER" id="PTHR31432">
    <property type="entry name" value="INTRAFLAGELLAR TRANSPORT PROTEIN 74 HOMOLOG"/>
    <property type="match status" value="1"/>
</dbReference>
<protein>
    <submittedName>
        <fullName evidence="3">Intraflagellar transport protein 74</fullName>
    </submittedName>
</protein>
<feature type="compositionally biased region" description="Polar residues" evidence="2">
    <location>
        <begin position="27"/>
        <end position="38"/>
    </location>
</feature>
<gene>
    <name evidence="3" type="ORF">M9Y10_038184</name>
</gene>
<feature type="coiled-coil region" evidence="1">
    <location>
        <begin position="334"/>
        <end position="464"/>
    </location>
</feature>
<proteinExistence type="predicted"/>
<keyword evidence="4" id="KW-1185">Reference proteome</keyword>
<dbReference type="PANTHER" id="PTHR31432:SF0">
    <property type="entry name" value="INTRAFLAGELLAR TRANSPORT PROTEIN 74 HOMOLOG"/>
    <property type="match status" value="1"/>
</dbReference>
<evidence type="ECO:0000256" key="1">
    <source>
        <dbReference type="SAM" id="Coils"/>
    </source>
</evidence>
<evidence type="ECO:0000313" key="4">
    <source>
        <dbReference type="Proteomes" id="UP001470230"/>
    </source>
</evidence>
<feature type="region of interest" description="Disordered" evidence="2">
    <location>
        <begin position="1"/>
        <end position="62"/>
    </location>
</feature>
<organism evidence="3 4">
    <name type="scientific">Tritrichomonas musculus</name>
    <dbReference type="NCBI Taxonomy" id="1915356"/>
    <lineage>
        <taxon>Eukaryota</taxon>
        <taxon>Metamonada</taxon>
        <taxon>Parabasalia</taxon>
        <taxon>Tritrichomonadida</taxon>
        <taxon>Tritrichomonadidae</taxon>
        <taxon>Tritrichomonas</taxon>
    </lineage>
</organism>
<sequence length="506" mass="58522">MSIHQRPPSAQRPPTSGVPVGMRPPSRTRNGSEVTTPSRGIPVVNRPLSKQGLPSAHTQSGGRQVADKSFFIGILRKKINDIVEEIKRLQDEIDQKKRGQSIQVSLNQQVNDLRVQIEQSEAELADYNVLTDRIQSGVSVDEMIANYQELQQSNEQHELEVNRLFREKRDLESIVTDQEQQVQEMMRGNSSSAVQEMAKEIENLDAQCTKLRNQSGDLQGKSREQLLQMVKDATTKIGDTEKKIQDEQKSLNYVQNQIKTLQEREGDLQTERGQHYLKLLNREKEMNAFISNFPQTLEQTKTDIANTQRSVYDCLVATSRELESIAEMPTIDNYKQLQNDLQIKERLMQDAQVTTDKLRGEVDQRRQELENLQNVDVKISDEIELIKRQMKEMQEEMPKFSDVDTIREEGEIKKKQLEKERDQLKSQLHQLRKATNALTMKFNESRAQLRANELHNKLHTLEKDIRARAAENFSIMECIEDNRRRTNYSIVKRACMNIVQEINSLL</sequence>
<name>A0ABR2K8E1_9EUKA</name>
<feature type="coiled-coil region" evidence="1">
    <location>
        <begin position="72"/>
        <end position="264"/>
    </location>
</feature>
<dbReference type="Proteomes" id="UP001470230">
    <property type="component" value="Unassembled WGS sequence"/>
</dbReference>
<keyword evidence="1" id="KW-0175">Coiled coil</keyword>
<comment type="caution">
    <text evidence="3">The sequence shown here is derived from an EMBL/GenBank/DDBJ whole genome shotgun (WGS) entry which is preliminary data.</text>
</comment>
<evidence type="ECO:0000313" key="3">
    <source>
        <dbReference type="EMBL" id="KAK8887146.1"/>
    </source>
</evidence>
<evidence type="ECO:0000256" key="2">
    <source>
        <dbReference type="SAM" id="MobiDB-lite"/>
    </source>
</evidence>
<reference evidence="3 4" key="1">
    <citation type="submission" date="2024-04" db="EMBL/GenBank/DDBJ databases">
        <title>Tritrichomonas musculus Genome.</title>
        <authorList>
            <person name="Alves-Ferreira E."/>
            <person name="Grigg M."/>
            <person name="Lorenzi H."/>
            <person name="Galac M."/>
        </authorList>
    </citation>
    <scope>NUCLEOTIDE SEQUENCE [LARGE SCALE GENOMIC DNA]</scope>
    <source>
        <strain evidence="3 4">EAF2021</strain>
    </source>
</reference>
<accession>A0ABR2K8E1</accession>